<accession>A0A0F9NSX1</accession>
<gene>
    <name evidence="1" type="ORF">LCGC14_0913290</name>
</gene>
<name>A0A0F9NSX1_9ZZZZ</name>
<comment type="caution">
    <text evidence="1">The sequence shown here is derived from an EMBL/GenBank/DDBJ whole genome shotgun (WGS) entry which is preliminary data.</text>
</comment>
<evidence type="ECO:0008006" key="2">
    <source>
        <dbReference type="Google" id="ProtNLM"/>
    </source>
</evidence>
<organism evidence="1">
    <name type="scientific">marine sediment metagenome</name>
    <dbReference type="NCBI Taxonomy" id="412755"/>
    <lineage>
        <taxon>unclassified sequences</taxon>
        <taxon>metagenomes</taxon>
        <taxon>ecological metagenomes</taxon>
    </lineage>
</organism>
<sequence length="53" mass="6188">MKRVNEIRPDCPKCGNVHTVKHGKQVTIKGKFQRHQCTECGATFYDKEKREVK</sequence>
<proteinExistence type="predicted"/>
<protein>
    <recommendedName>
        <fullName evidence="2">InsA N-terminal domain-containing protein</fullName>
    </recommendedName>
</protein>
<reference evidence="1" key="1">
    <citation type="journal article" date="2015" name="Nature">
        <title>Complex archaea that bridge the gap between prokaryotes and eukaryotes.</title>
        <authorList>
            <person name="Spang A."/>
            <person name="Saw J.H."/>
            <person name="Jorgensen S.L."/>
            <person name="Zaremba-Niedzwiedzka K."/>
            <person name="Martijn J."/>
            <person name="Lind A.E."/>
            <person name="van Eijk R."/>
            <person name="Schleper C."/>
            <person name="Guy L."/>
            <person name="Ettema T.J."/>
        </authorList>
    </citation>
    <scope>NUCLEOTIDE SEQUENCE</scope>
</reference>
<dbReference type="AlphaFoldDB" id="A0A0F9NSX1"/>
<evidence type="ECO:0000313" key="1">
    <source>
        <dbReference type="EMBL" id="KKN22620.1"/>
    </source>
</evidence>
<dbReference type="EMBL" id="LAZR01003044">
    <property type="protein sequence ID" value="KKN22620.1"/>
    <property type="molecule type" value="Genomic_DNA"/>
</dbReference>